<organism evidence="3 4">
    <name type="scientific">Alkalitalea saponilacus</name>
    <dbReference type="NCBI Taxonomy" id="889453"/>
    <lineage>
        <taxon>Bacteria</taxon>
        <taxon>Pseudomonadati</taxon>
        <taxon>Bacteroidota</taxon>
        <taxon>Bacteroidia</taxon>
        <taxon>Marinilabiliales</taxon>
        <taxon>Marinilabiliaceae</taxon>
        <taxon>Alkalitalea</taxon>
    </lineage>
</organism>
<dbReference type="InterPro" id="IPR026444">
    <property type="entry name" value="Secre_tail"/>
</dbReference>
<keyword evidence="1" id="KW-1133">Transmembrane helix</keyword>
<dbReference type="Pfam" id="PF18962">
    <property type="entry name" value="Por_Secre_tail"/>
    <property type="match status" value="1"/>
</dbReference>
<dbReference type="Pfam" id="PF07581">
    <property type="entry name" value="Glug"/>
    <property type="match status" value="1"/>
</dbReference>
<feature type="transmembrane region" description="Helical" evidence="1">
    <location>
        <begin position="107"/>
        <end position="124"/>
    </location>
</feature>
<dbReference type="SMART" id="SM00850">
    <property type="entry name" value="LytTR"/>
    <property type="match status" value="1"/>
</dbReference>
<evidence type="ECO:0000313" key="4">
    <source>
        <dbReference type="Proteomes" id="UP000191055"/>
    </source>
</evidence>
<dbReference type="AlphaFoldDB" id="A0A1T5F7T7"/>
<feature type="domain" description="HTH LytTR-type" evidence="2">
    <location>
        <begin position="2"/>
        <end position="94"/>
    </location>
</feature>
<dbReference type="Pfam" id="PF18676">
    <property type="entry name" value="MBG_2"/>
    <property type="match status" value="1"/>
</dbReference>
<protein>
    <submittedName>
        <fullName evidence="3">Por secretion system C-terminal sorting domain-containing protein</fullName>
    </submittedName>
</protein>
<dbReference type="EMBL" id="FUYV01000007">
    <property type="protein sequence ID" value="SKB92223.1"/>
    <property type="molecule type" value="Genomic_DNA"/>
</dbReference>
<name>A0A1T5F7T7_9BACT</name>
<evidence type="ECO:0000259" key="2">
    <source>
        <dbReference type="SMART" id="SM00850"/>
    </source>
</evidence>
<dbReference type="GO" id="GO:0003677">
    <property type="term" value="F:DNA binding"/>
    <property type="evidence" value="ECO:0007669"/>
    <property type="project" value="InterPro"/>
</dbReference>
<evidence type="ECO:0000256" key="1">
    <source>
        <dbReference type="SAM" id="Phobius"/>
    </source>
</evidence>
<dbReference type="InterPro" id="IPR011493">
    <property type="entry name" value="GLUG"/>
</dbReference>
<dbReference type="Gene3D" id="2.160.20.110">
    <property type="match status" value="1"/>
</dbReference>
<sequence length="695" mass="76275">MDNINTDIVRIELADDFSIAYMSDGGTMRLANSIDELEKELGERHFQRIHPRHLVNRKFLKAINSEASLVANLSNGEVLPVDKRLVEKINSKYLLFFKLKSKIMRLVNLRLGIIIFFVLVSIGARAQVSTIPEFGDGSSLDPYQIETLENLYWIAESSDRWSFHYVQTADIDASETIDWFDGKGWLPIGNDLVQFTGTFDGSGHVIENLYSHRTETMHTGLFGWVSGEFSEITYVHIRDCEIIGGSRTGALIGYLSHGAIVQNCSATGEVTGDTNVGGLIGATATGYIFSSFSSVDVEARLNVGGLVGGHHNLVESGPAGGIIKDCFAVGSVKSTASGRAGGLTSLVRKSYVVNSYSTGLVQSDGSQKGGLVGWQQYSGYIDNSNFWNEETSGMTSSAGNAVGKKTDEMQMISLYQEAGWDFLGNSENGTNDTWGINKTMNNGLPFLSWQGFKMEVEVENIPSEMTIVYGTKLLDVDFSGVVINVEGSLIFDEENLIPGVGVYIYGIEFLAERNSEKFEEYTNEIIITVEKAALTVRAKDVTRKYGESNPEFEIEYAGFVNDETSDVLTQLPIATTDADEASEPGEYDIIVFGGEADNYYLVYDDNLGVLTITISVGDKFLMTTSDLQVYPNPVLKELFVVGDGLTPECKGKLYDSSGRLIFEIKNINQSVNMSGLTNGIYFLIVNDSVFKVVKN</sequence>
<dbReference type="Pfam" id="PF04397">
    <property type="entry name" value="LytTR"/>
    <property type="match status" value="1"/>
</dbReference>
<dbReference type="Proteomes" id="UP000191055">
    <property type="component" value="Unassembled WGS sequence"/>
</dbReference>
<dbReference type="Gene3D" id="3.30.160.710">
    <property type="match status" value="1"/>
</dbReference>
<evidence type="ECO:0000313" key="3">
    <source>
        <dbReference type="EMBL" id="SKB92223.1"/>
    </source>
</evidence>
<dbReference type="STRING" id="889453.SAMN03080601_01511"/>
<dbReference type="NCBIfam" id="TIGR04183">
    <property type="entry name" value="Por_Secre_tail"/>
    <property type="match status" value="1"/>
</dbReference>
<keyword evidence="4" id="KW-1185">Reference proteome</keyword>
<dbReference type="InterPro" id="IPR007492">
    <property type="entry name" value="LytTR_DNA-bd_dom"/>
</dbReference>
<dbReference type="KEGG" id="asx:CDL62_13850"/>
<accession>A0A1T5F7T7</accession>
<keyword evidence="1" id="KW-0812">Transmembrane</keyword>
<reference evidence="3 4" key="1">
    <citation type="submission" date="2017-02" db="EMBL/GenBank/DDBJ databases">
        <authorList>
            <person name="Peterson S.W."/>
        </authorList>
    </citation>
    <scope>NUCLEOTIDE SEQUENCE [LARGE SCALE GENOMIC DNA]</scope>
    <source>
        <strain evidence="3 4">DSM 24412</strain>
    </source>
</reference>
<keyword evidence="1" id="KW-0472">Membrane</keyword>
<dbReference type="Gene3D" id="2.40.50.1020">
    <property type="entry name" value="LytTr DNA-binding domain"/>
    <property type="match status" value="1"/>
</dbReference>
<dbReference type="InterPro" id="IPR041286">
    <property type="entry name" value="MBG_2"/>
</dbReference>
<dbReference type="OrthoDB" id="9792444at2"/>
<gene>
    <name evidence="3" type="ORF">SAMN03080601_01511</name>
</gene>
<proteinExistence type="predicted"/>